<reference evidence="3" key="1">
    <citation type="submission" date="2022-08" db="EMBL/GenBank/DDBJ databases">
        <title>Genome sequencing of akame (Lates japonicus).</title>
        <authorList>
            <person name="Hashiguchi Y."/>
            <person name="Takahashi H."/>
        </authorList>
    </citation>
    <scope>NUCLEOTIDE SEQUENCE</scope>
    <source>
        <strain evidence="3">Kochi</strain>
    </source>
</reference>
<evidence type="ECO:0000256" key="1">
    <source>
        <dbReference type="SAM" id="MobiDB-lite"/>
    </source>
</evidence>
<organism evidence="3 4">
    <name type="scientific">Lates japonicus</name>
    <name type="common">Japanese lates</name>
    <dbReference type="NCBI Taxonomy" id="270547"/>
    <lineage>
        <taxon>Eukaryota</taxon>
        <taxon>Metazoa</taxon>
        <taxon>Chordata</taxon>
        <taxon>Craniata</taxon>
        <taxon>Vertebrata</taxon>
        <taxon>Euteleostomi</taxon>
        <taxon>Actinopterygii</taxon>
        <taxon>Neopterygii</taxon>
        <taxon>Teleostei</taxon>
        <taxon>Neoteleostei</taxon>
        <taxon>Acanthomorphata</taxon>
        <taxon>Carangaria</taxon>
        <taxon>Carangaria incertae sedis</taxon>
        <taxon>Centropomidae</taxon>
        <taxon>Lates</taxon>
    </lineage>
</organism>
<feature type="signal peptide" evidence="2">
    <location>
        <begin position="1"/>
        <end position="20"/>
    </location>
</feature>
<gene>
    <name evidence="3" type="ORF">AKAME5_002285300</name>
</gene>
<sequence>MRAFILSLALIYLLTWTGEADTHELIKRVATADARNWNVSRWAHQAGALHRTCAPWVLVRQSPGCTAPGRRKMYGLMRYYNFRQDRDYAGQETRGQGLVPRRVAGQIGCPLSKHAADRGTQGREPGSPSGCPAAQGSPNLLASFAGKKSRFGDLCASPVQTATTD</sequence>
<feature type="region of interest" description="Disordered" evidence="1">
    <location>
        <begin position="112"/>
        <end position="138"/>
    </location>
</feature>
<comment type="caution">
    <text evidence="3">The sequence shown here is derived from an EMBL/GenBank/DDBJ whole genome shotgun (WGS) entry which is preliminary data.</text>
</comment>
<dbReference type="Proteomes" id="UP001279410">
    <property type="component" value="Unassembled WGS sequence"/>
</dbReference>
<proteinExistence type="predicted"/>
<keyword evidence="4" id="KW-1185">Reference proteome</keyword>
<name>A0AAD3NEN1_LATJO</name>
<evidence type="ECO:0000256" key="2">
    <source>
        <dbReference type="SAM" id="SignalP"/>
    </source>
</evidence>
<evidence type="ECO:0000313" key="3">
    <source>
        <dbReference type="EMBL" id="GLD71531.1"/>
    </source>
</evidence>
<keyword evidence="2" id="KW-0732">Signal</keyword>
<protein>
    <submittedName>
        <fullName evidence="3">Coiled-coil domain-containing protein 80</fullName>
    </submittedName>
</protein>
<feature type="chain" id="PRO_5042116528" evidence="2">
    <location>
        <begin position="21"/>
        <end position="165"/>
    </location>
</feature>
<accession>A0AAD3NEN1</accession>
<dbReference type="AlphaFoldDB" id="A0AAD3NEN1"/>
<dbReference type="EMBL" id="BRZM01000637">
    <property type="protein sequence ID" value="GLD71531.1"/>
    <property type="molecule type" value="Genomic_DNA"/>
</dbReference>
<evidence type="ECO:0000313" key="4">
    <source>
        <dbReference type="Proteomes" id="UP001279410"/>
    </source>
</evidence>